<sequence length="586" mass="64927">MNFWALLIVVAMALSLVIVRDWIWRPMKLIRECKKQGIPAFPFVPFLGQMPAIDKALKGGRNGVELMSSEDMVAVLRKCYETYGKVFCFNIGKTVRLSIADPHLIKDILALNVDSYTKPLHIRVLGLLGNGLFASSGNVVWAPQRQLFNPALHNKEVKSKLPTIVDCAHAATERWAMEVNSGRTEVDMYQKFLELTLDVIGKSGFGVQIDAGSESSTKVIQSFNQYLYDSRELIFGLPAVIPGYSYLSQRIMKRIAKERQWLESFMGDIIHNRQRQLRHGHGSNEAAAAPNNLHDDLLDIMIGAAASDSSSNTDTITTAQNTLLGHDLNTNQRAGQDLGSSAQPKEVEEKVPQSTRPKKKITPETSTRLSRDQLMNNAQTFLLAGHETTASLLTWTIYLLAEHPLWQERARAEVEEFCHQGGDQFAQELNRMKTVTMILYESMRLFPPVPLIGRTCIENNTIGANSTTTPTTGKLVIAKGLEVVIPVAMVHRDPGIWGDDAHQFQPARFANGISGACGNPYAFIPFGGGPRTCIGQTLALSEARTVLAAMLPMFSWTLAPGFRNILDVTLTLQPKFGMPIVLTRLK</sequence>
<keyword evidence="6 9" id="KW-0560">Oxidoreductase</keyword>
<keyword evidence="8" id="KW-0472">Membrane</keyword>
<dbReference type="InterPro" id="IPR017972">
    <property type="entry name" value="Cyt_P450_CS"/>
</dbReference>
<organism evidence="11 12">
    <name type="scientific">Sphagnum jensenii</name>
    <dbReference type="NCBI Taxonomy" id="128206"/>
    <lineage>
        <taxon>Eukaryota</taxon>
        <taxon>Viridiplantae</taxon>
        <taxon>Streptophyta</taxon>
        <taxon>Embryophyta</taxon>
        <taxon>Bryophyta</taxon>
        <taxon>Sphagnophytina</taxon>
        <taxon>Sphagnopsida</taxon>
        <taxon>Sphagnales</taxon>
        <taxon>Sphagnaceae</taxon>
        <taxon>Sphagnum</taxon>
    </lineage>
</organism>
<evidence type="ECO:0000256" key="8">
    <source>
        <dbReference type="ARBA" id="ARBA00023136"/>
    </source>
</evidence>
<dbReference type="InterPro" id="IPR001128">
    <property type="entry name" value="Cyt_P450"/>
</dbReference>
<evidence type="ECO:0000256" key="6">
    <source>
        <dbReference type="ARBA" id="ARBA00023002"/>
    </source>
</evidence>
<dbReference type="PROSITE" id="PS00086">
    <property type="entry name" value="CYTOCHROME_P450"/>
    <property type="match status" value="1"/>
</dbReference>
<comment type="subcellular location">
    <subcellularLocation>
        <location evidence="1">Membrane</location>
    </subcellularLocation>
</comment>
<dbReference type="PANTHER" id="PTHR24282:SF258">
    <property type="entry name" value="CYTOCHROME P450"/>
    <property type="match status" value="1"/>
</dbReference>
<dbReference type="EMBL" id="OZ020111">
    <property type="protein sequence ID" value="CAK9263980.1"/>
    <property type="molecule type" value="Genomic_DNA"/>
</dbReference>
<evidence type="ECO:0000256" key="1">
    <source>
        <dbReference type="ARBA" id="ARBA00004370"/>
    </source>
</evidence>
<reference evidence="11" key="1">
    <citation type="submission" date="2024-02" db="EMBL/GenBank/DDBJ databases">
        <authorList>
            <consortium name="ELIXIR-Norway"/>
            <consortium name="Elixir Norway"/>
        </authorList>
    </citation>
    <scope>NUCLEOTIDE SEQUENCE</scope>
</reference>
<proteinExistence type="inferred from homology"/>
<evidence type="ECO:0000256" key="7">
    <source>
        <dbReference type="ARBA" id="ARBA00023004"/>
    </source>
</evidence>
<keyword evidence="9" id="KW-0503">Monooxygenase</keyword>
<evidence type="ECO:0000256" key="9">
    <source>
        <dbReference type="RuleBase" id="RU000461"/>
    </source>
</evidence>
<dbReference type="SUPFAM" id="SSF48264">
    <property type="entry name" value="Cytochrome P450"/>
    <property type="match status" value="1"/>
</dbReference>
<keyword evidence="7 9" id="KW-0408">Iron</keyword>
<protein>
    <recommendedName>
        <fullName evidence="13">Cytochrome P450</fullName>
    </recommendedName>
</protein>
<evidence type="ECO:0000256" key="2">
    <source>
        <dbReference type="ARBA" id="ARBA00022617"/>
    </source>
</evidence>
<dbReference type="PRINTS" id="PR00463">
    <property type="entry name" value="EP450I"/>
</dbReference>
<evidence type="ECO:0000256" key="4">
    <source>
        <dbReference type="ARBA" id="ARBA00022723"/>
    </source>
</evidence>
<evidence type="ECO:0008006" key="13">
    <source>
        <dbReference type="Google" id="ProtNLM"/>
    </source>
</evidence>
<dbReference type="InterPro" id="IPR002401">
    <property type="entry name" value="Cyt_P450_E_grp-I"/>
</dbReference>
<evidence type="ECO:0000256" key="3">
    <source>
        <dbReference type="ARBA" id="ARBA00022692"/>
    </source>
</evidence>
<dbReference type="Pfam" id="PF00067">
    <property type="entry name" value="p450"/>
    <property type="match status" value="2"/>
</dbReference>
<keyword evidence="2 9" id="KW-0349">Heme</keyword>
<keyword evidence="12" id="KW-1185">Reference proteome</keyword>
<keyword evidence="3" id="KW-0812">Transmembrane</keyword>
<dbReference type="Gene3D" id="1.10.630.10">
    <property type="entry name" value="Cytochrome P450"/>
    <property type="match status" value="2"/>
</dbReference>
<feature type="region of interest" description="Disordered" evidence="10">
    <location>
        <begin position="326"/>
        <end position="367"/>
    </location>
</feature>
<evidence type="ECO:0000256" key="5">
    <source>
        <dbReference type="ARBA" id="ARBA00022989"/>
    </source>
</evidence>
<dbReference type="PANTHER" id="PTHR24282">
    <property type="entry name" value="CYTOCHROME P450 FAMILY MEMBER"/>
    <property type="match status" value="1"/>
</dbReference>
<evidence type="ECO:0000256" key="10">
    <source>
        <dbReference type="SAM" id="MobiDB-lite"/>
    </source>
</evidence>
<dbReference type="InterPro" id="IPR050665">
    <property type="entry name" value="Cytochrome_P450_Monooxygen"/>
</dbReference>
<evidence type="ECO:0000313" key="11">
    <source>
        <dbReference type="EMBL" id="CAK9263980.1"/>
    </source>
</evidence>
<name>A0ABP0WEM6_9BRYO</name>
<keyword evidence="5" id="KW-1133">Transmembrane helix</keyword>
<comment type="similarity">
    <text evidence="9">Belongs to the cytochrome P450 family.</text>
</comment>
<evidence type="ECO:0000313" key="12">
    <source>
        <dbReference type="Proteomes" id="UP001497444"/>
    </source>
</evidence>
<dbReference type="PRINTS" id="PR00385">
    <property type="entry name" value="P450"/>
</dbReference>
<gene>
    <name evidence="11" type="ORF">CSSPJE1EN1_LOCUS9458</name>
</gene>
<feature type="compositionally biased region" description="Polar residues" evidence="10">
    <location>
        <begin position="326"/>
        <end position="343"/>
    </location>
</feature>
<dbReference type="Proteomes" id="UP001497444">
    <property type="component" value="Chromosome 16"/>
</dbReference>
<keyword evidence="4 9" id="KW-0479">Metal-binding</keyword>
<accession>A0ABP0WEM6</accession>
<dbReference type="InterPro" id="IPR036396">
    <property type="entry name" value="Cyt_P450_sf"/>
</dbReference>